<evidence type="ECO:0000313" key="3">
    <source>
        <dbReference type="Proteomes" id="UP000199397"/>
    </source>
</evidence>
<evidence type="ECO:0000259" key="1">
    <source>
        <dbReference type="PROSITE" id="PS51178"/>
    </source>
</evidence>
<gene>
    <name evidence="2" type="ORF">SAMN05660964_01441</name>
</gene>
<keyword evidence="2" id="KW-0645">Protease</keyword>
<keyword evidence="3" id="KW-1185">Reference proteome</keyword>
<proteinExistence type="predicted"/>
<sequence length="253" mass="26671">MSLEPFDAKTVTPGEPITADAWNTLVNGISVLNEFIRNSQSASLRVTLVNTNIRLETLRVTARRDSDGWLAEAIAPVNGDGQFVFAALPQGAFTVRAEAPGFKPATANITIPTEPAAPPLSLTMQQDGAFMPNLIGKKLEGALKELSDVGITVGRLLDVVGRDLPPANPAAEYLNQPVLMQLPDPDVAVPPAGKVQLVVAAALQVEESVEIPPLTGLTLTEARKALEAIGLKLGKVETRQAKATTILTDSRGG</sequence>
<dbReference type="STRING" id="525918.SAMN05660964_01441"/>
<dbReference type="AlphaFoldDB" id="A0A1H4AP45"/>
<protein>
    <submittedName>
        <fullName evidence="2">Carboxypeptidase regulatory-like domain-containing protein</fullName>
    </submittedName>
</protein>
<keyword evidence="2" id="KW-0378">Hydrolase</keyword>
<name>A0A1H4AP45_9GAMM</name>
<dbReference type="Gene3D" id="3.30.10.20">
    <property type="match status" value="2"/>
</dbReference>
<dbReference type="Proteomes" id="UP000199397">
    <property type="component" value="Unassembled WGS sequence"/>
</dbReference>
<dbReference type="RefSeq" id="WP_093066878.1">
    <property type="nucleotide sequence ID" value="NZ_FNQP01000007.1"/>
</dbReference>
<accession>A0A1H4AP45</accession>
<organism evidence="2 3">
    <name type="scientific">Thiothrix caldifontis</name>
    <dbReference type="NCBI Taxonomy" id="525918"/>
    <lineage>
        <taxon>Bacteria</taxon>
        <taxon>Pseudomonadati</taxon>
        <taxon>Pseudomonadota</taxon>
        <taxon>Gammaproteobacteria</taxon>
        <taxon>Thiotrichales</taxon>
        <taxon>Thiotrichaceae</taxon>
        <taxon>Thiothrix</taxon>
    </lineage>
</organism>
<dbReference type="EMBL" id="FNQP01000007">
    <property type="protein sequence ID" value="SEA37706.1"/>
    <property type="molecule type" value="Genomic_DNA"/>
</dbReference>
<dbReference type="GO" id="GO:0004180">
    <property type="term" value="F:carboxypeptidase activity"/>
    <property type="evidence" value="ECO:0007669"/>
    <property type="project" value="UniProtKB-KW"/>
</dbReference>
<dbReference type="GO" id="GO:0030246">
    <property type="term" value="F:carbohydrate binding"/>
    <property type="evidence" value="ECO:0007669"/>
    <property type="project" value="InterPro"/>
</dbReference>
<dbReference type="OrthoDB" id="9810718at2"/>
<dbReference type="CDD" id="cd06577">
    <property type="entry name" value="PASTA_pknB"/>
    <property type="match status" value="1"/>
</dbReference>
<evidence type="ECO:0000313" key="2">
    <source>
        <dbReference type="EMBL" id="SEA37706.1"/>
    </source>
</evidence>
<dbReference type="InterPro" id="IPR013784">
    <property type="entry name" value="Carb-bd-like_fold"/>
</dbReference>
<dbReference type="InterPro" id="IPR005543">
    <property type="entry name" value="PASTA_dom"/>
</dbReference>
<feature type="domain" description="PASTA" evidence="1">
    <location>
        <begin position="125"/>
        <end position="201"/>
    </location>
</feature>
<reference evidence="2 3" key="1">
    <citation type="submission" date="2016-10" db="EMBL/GenBank/DDBJ databases">
        <authorList>
            <person name="de Groot N.N."/>
        </authorList>
    </citation>
    <scope>NUCLEOTIDE SEQUENCE [LARGE SCALE GENOMIC DNA]</scope>
    <source>
        <strain evidence="2 3">DSM 21228</strain>
    </source>
</reference>
<dbReference type="SUPFAM" id="SSF49452">
    <property type="entry name" value="Starch-binding domain-like"/>
    <property type="match status" value="1"/>
</dbReference>
<dbReference type="Gene3D" id="2.60.40.1120">
    <property type="entry name" value="Carboxypeptidase-like, regulatory domain"/>
    <property type="match status" value="1"/>
</dbReference>
<keyword evidence="2" id="KW-0121">Carboxypeptidase</keyword>
<dbReference type="PROSITE" id="PS51178">
    <property type="entry name" value="PASTA"/>
    <property type="match status" value="1"/>
</dbReference>
<dbReference type="Pfam" id="PF13620">
    <property type="entry name" value="CarboxypepD_reg"/>
    <property type="match status" value="1"/>
</dbReference>